<protein>
    <recommendedName>
        <fullName evidence="1">Sulfotransferase</fullName>
        <ecNumber evidence="1">2.8.2.-</ecNumber>
    </recommendedName>
</protein>
<feature type="domain" description="Sulfotransferase" evidence="2">
    <location>
        <begin position="149"/>
        <end position="299"/>
    </location>
</feature>
<dbReference type="Proteomes" id="UP001642483">
    <property type="component" value="Unassembled WGS sequence"/>
</dbReference>
<dbReference type="EMBL" id="CAWYQH010000141">
    <property type="protein sequence ID" value="CAK8694228.1"/>
    <property type="molecule type" value="Genomic_DNA"/>
</dbReference>
<dbReference type="InterPro" id="IPR051135">
    <property type="entry name" value="Gal/GlcNAc/GalNAc_ST"/>
</dbReference>
<dbReference type="PANTHER" id="PTHR10704:SF71">
    <property type="entry name" value="CARBOHYDRATE SULFOTRANSFERASE 1-LIKE"/>
    <property type="match status" value="1"/>
</dbReference>
<dbReference type="Pfam" id="PF00685">
    <property type="entry name" value="Sulfotransfer_1"/>
    <property type="match status" value="1"/>
</dbReference>
<name>A0ABP0GSC2_CLALP</name>
<dbReference type="InterPro" id="IPR027417">
    <property type="entry name" value="P-loop_NTPase"/>
</dbReference>
<evidence type="ECO:0000313" key="3">
    <source>
        <dbReference type="EMBL" id="CAK8694228.1"/>
    </source>
</evidence>
<accession>A0ABP0GSC2</accession>
<dbReference type="SUPFAM" id="SSF52540">
    <property type="entry name" value="P-loop containing nucleoside triphosphate hydrolases"/>
    <property type="match status" value="1"/>
</dbReference>
<comment type="similarity">
    <text evidence="1">Belongs to the sulfotransferase 1 family.</text>
</comment>
<proteinExistence type="inferred from homology"/>
<keyword evidence="4" id="KW-1185">Reference proteome</keyword>
<evidence type="ECO:0000256" key="1">
    <source>
        <dbReference type="RuleBase" id="RU361155"/>
    </source>
</evidence>
<keyword evidence="1" id="KW-0808">Transferase</keyword>
<gene>
    <name evidence="3" type="ORF">CVLEPA_LOCUS27614</name>
</gene>
<evidence type="ECO:0000259" key="2">
    <source>
        <dbReference type="Pfam" id="PF00685"/>
    </source>
</evidence>
<dbReference type="Gene3D" id="3.40.50.300">
    <property type="entry name" value="P-loop containing nucleotide triphosphate hydrolases"/>
    <property type="match status" value="1"/>
</dbReference>
<dbReference type="EC" id="2.8.2.-" evidence="1"/>
<dbReference type="InterPro" id="IPR000863">
    <property type="entry name" value="Sulfotransferase_dom"/>
</dbReference>
<sequence length="335" mass="38684">MRSGSSILGELFNQRTDVTYLYEPVFPFDERPCERLYEDRIQVLRHISRCEFFPLPALYKKAYNVTNRNDIHARCKIHNVCFTSKTQKVSHFLSRDAGMCQVANRVQICPEPLNATELSGYCKKSLLVAMKVIYVCKLEWIVPLLRDPKVNIKVIHLVRDPRATTNSRTEGKGGIDVAKNAGNIICERLIPNVQFANDVLMKDPTLRHKYMRIRHEDFALDPIGVSAKIYDFVGINFPDSMKSWLRKATSSENKDDLSLKNPQGTNRDSMAVLSRWRESLSFEKVKAVQEICKEVMPKLGYRLFNSENELRNISKLHFTTKNADYIFHAMLCPQF</sequence>
<organism evidence="3 4">
    <name type="scientific">Clavelina lepadiformis</name>
    <name type="common">Light-bulb sea squirt</name>
    <name type="synonym">Ascidia lepadiformis</name>
    <dbReference type="NCBI Taxonomy" id="159417"/>
    <lineage>
        <taxon>Eukaryota</taxon>
        <taxon>Metazoa</taxon>
        <taxon>Chordata</taxon>
        <taxon>Tunicata</taxon>
        <taxon>Ascidiacea</taxon>
        <taxon>Aplousobranchia</taxon>
        <taxon>Clavelinidae</taxon>
        <taxon>Clavelina</taxon>
    </lineage>
</organism>
<evidence type="ECO:0000313" key="4">
    <source>
        <dbReference type="Proteomes" id="UP001642483"/>
    </source>
</evidence>
<dbReference type="PANTHER" id="PTHR10704">
    <property type="entry name" value="CARBOHYDRATE SULFOTRANSFERASE"/>
    <property type="match status" value="1"/>
</dbReference>
<comment type="caution">
    <text evidence="3">The sequence shown here is derived from an EMBL/GenBank/DDBJ whole genome shotgun (WGS) entry which is preliminary data.</text>
</comment>
<reference evidence="3 4" key="1">
    <citation type="submission" date="2024-02" db="EMBL/GenBank/DDBJ databases">
        <authorList>
            <person name="Daric V."/>
            <person name="Darras S."/>
        </authorList>
    </citation>
    <scope>NUCLEOTIDE SEQUENCE [LARGE SCALE GENOMIC DNA]</scope>
</reference>